<dbReference type="PROSITE" id="PS00109">
    <property type="entry name" value="PROTEIN_KINASE_TYR"/>
    <property type="match status" value="1"/>
</dbReference>
<keyword evidence="4 20" id="KW-0420">Kringle</keyword>
<evidence type="ECO:0000256" key="4">
    <source>
        <dbReference type="ARBA" id="ARBA00022572"/>
    </source>
</evidence>
<comment type="subcellular location">
    <subcellularLocation>
        <location evidence="1">Endomembrane system</location>
    </subcellularLocation>
    <subcellularLocation>
        <location evidence="2">Membrane</location>
        <topology evidence="2">Single-pass type I membrane protein</topology>
    </subcellularLocation>
</comment>
<dbReference type="PIRSF" id="PIRSF000615">
    <property type="entry name" value="TyrPK_CSF1-R"/>
    <property type="match status" value="1"/>
</dbReference>
<dbReference type="SUPFAM" id="SSF57440">
    <property type="entry name" value="Kringle-like"/>
    <property type="match status" value="1"/>
</dbReference>
<reference evidence="27" key="1">
    <citation type="submission" date="2021-02" db="EMBL/GenBank/DDBJ databases">
        <authorList>
            <person name="Nowell W R."/>
        </authorList>
    </citation>
    <scope>NUCLEOTIDE SEQUENCE</scope>
    <source>
        <strain evidence="27">Ploen Becks lab</strain>
    </source>
</reference>
<evidence type="ECO:0000256" key="22">
    <source>
        <dbReference type="SAM" id="SignalP"/>
    </source>
</evidence>
<dbReference type="Pfam" id="PF01392">
    <property type="entry name" value="Fz"/>
    <property type="match status" value="1"/>
</dbReference>
<feature type="compositionally biased region" description="Low complexity" evidence="21">
    <location>
        <begin position="1040"/>
        <end position="1056"/>
    </location>
</feature>
<dbReference type="PANTHER" id="PTHR24416:SF611">
    <property type="entry name" value="TYROSINE-PROTEIN KINASE TRANSMEMBRANE RECEPTOR ROR"/>
    <property type="match status" value="1"/>
</dbReference>
<evidence type="ECO:0000313" key="28">
    <source>
        <dbReference type="Proteomes" id="UP000663879"/>
    </source>
</evidence>
<dbReference type="FunFam" id="1.10.510.10:FF:001512">
    <property type="entry name" value="Receptor tyrosine-protein kinase erbB-2"/>
    <property type="match status" value="1"/>
</dbReference>
<dbReference type="InterPro" id="IPR008266">
    <property type="entry name" value="Tyr_kinase_AS"/>
</dbReference>
<evidence type="ECO:0000256" key="19">
    <source>
        <dbReference type="PIRSR" id="PIRSR000615-3"/>
    </source>
</evidence>
<accession>A0A813MPM4</accession>
<dbReference type="PROSITE" id="PS50835">
    <property type="entry name" value="IG_LIKE"/>
    <property type="match status" value="1"/>
</dbReference>
<dbReference type="InterPro" id="IPR003599">
    <property type="entry name" value="Ig_sub"/>
</dbReference>
<dbReference type="Gene3D" id="3.30.200.20">
    <property type="entry name" value="Phosphorylase Kinase, domain 1"/>
    <property type="match status" value="1"/>
</dbReference>
<dbReference type="SUPFAM" id="SSF56112">
    <property type="entry name" value="Protein kinase-like (PK-like)"/>
    <property type="match status" value="1"/>
</dbReference>
<evidence type="ECO:0000256" key="12">
    <source>
        <dbReference type="ARBA" id="ARBA00023137"/>
    </source>
</evidence>
<evidence type="ECO:0000256" key="21">
    <source>
        <dbReference type="SAM" id="MobiDB-lite"/>
    </source>
</evidence>
<feature type="binding site" evidence="19">
    <location>
        <position position="802"/>
    </location>
    <ligand>
        <name>Mg(2+)</name>
        <dbReference type="ChEBI" id="CHEBI:18420"/>
    </ligand>
</feature>
<dbReference type="AlphaFoldDB" id="A0A813MPM4"/>
<evidence type="ECO:0000256" key="5">
    <source>
        <dbReference type="ARBA" id="ARBA00022679"/>
    </source>
</evidence>
<dbReference type="GO" id="GO:0012505">
    <property type="term" value="C:endomembrane system"/>
    <property type="evidence" value="ECO:0007669"/>
    <property type="project" value="UniProtKB-SubCell"/>
</dbReference>
<dbReference type="PANTHER" id="PTHR24416">
    <property type="entry name" value="TYROSINE-PROTEIN KINASE RECEPTOR"/>
    <property type="match status" value="1"/>
</dbReference>
<dbReference type="GO" id="GO:0007169">
    <property type="term" value="P:cell surface receptor protein tyrosine kinase signaling pathway"/>
    <property type="evidence" value="ECO:0007669"/>
    <property type="project" value="TreeGrafter"/>
</dbReference>
<feature type="domain" description="FZ" evidence="24">
    <location>
        <begin position="194"/>
        <end position="330"/>
    </location>
</feature>
<keyword evidence="28" id="KW-1185">Reference proteome</keyword>
<keyword evidence="7 18" id="KW-0547">Nucleotide-binding</keyword>
<dbReference type="PRINTS" id="PR00109">
    <property type="entry name" value="TYRKINASE"/>
</dbReference>
<dbReference type="GO" id="GO:0017147">
    <property type="term" value="F:Wnt-protein binding"/>
    <property type="evidence" value="ECO:0007669"/>
    <property type="project" value="TreeGrafter"/>
</dbReference>
<keyword evidence="13 20" id="KW-1015">Disulfide bond</keyword>
<dbReference type="GO" id="GO:0005524">
    <property type="term" value="F:ATP binding"/>
    <property type="evidence" value="ECO:0007669"/>
    <property type="project" value="UniProtKB-KW"/>
</dbReference>
<sequence length="1104" mass="126494">MLKFFLILNFLTILQNINCQTNTTTVTTSNQPITLLKIKRPLNLNYTRKVGERIRLECDFELVNPTTSINPNDLTLYWVKNYQELIQPKRSQIQIIRKNMSSILIIKNLESFDSGSYMCMAELSLVNQQLNASSETTLIVNSGVNNQIRKKAKSKNHESYTDYLLSDLENFDEDEDNLSDEFPSLNPTIVENFDDKGFCEPYRGSICSGIITQNYSIYSTSTQQQDLIEERLKSILPMLLKNNLSKRCSTFALPSLCLFAFPLCDRHTKQPKQICRFDCKQLQQDICKNEYFNVKTIFESKVGDNLQSNFMLDCNQLPPSSDSPGDCLPIVSMTLDKLESQVINMRNQEVYATDEKCINSNGVDYRGRQSVTKNGYQCQKWDDQYPHVHNFKNQPELSGHNFCRNPDNDQEPWCFTNNLERRKDYCYIPRCTDSVDSTSLSDKKLINLLYILVPSICIPFFLLFLFLTFCLCKKSKNIDDSLSDKQSSVNNPMGTNPANRLRMSNMSLGNMNKKMMNQKNNFRLAESSKSSVVSSTVNNEQFKPIGYDNHYNVQFNQPLPPLPQQLQQVNECNIQMKHFQSNQFRLVQEIGKGKFGPVYIGDLMTSFTPTSIVKCVIKTLHLKKNITKREELIKQQATSTPNINGHNSIDAEDHFMEQEFYNEISMYSSLRNRHIANLIGVHTNRDDNSDDIDDSASMLTDNSQFNLVPQCMLFEHLNNGDLHEWLILKTQSNSSYMMNAMGSQSNLSAVSSSIGGASTNFMNIQQQQRNIADFLYIGQQIASGMEYLSSQNFIHKDLATRNILMSDNLTIKISIDLIAQYKETYAKDYYKFQMKTLPVRWMAPEALLYGRYSQYSDVWSYGVTLWEIFSYGCQPYSGCTNPEAIEMIRDRQLLSIPEDCPQRAYALMLECWHEIPTQRPTFSEILNRLRNWENYYLFNNHQSSYQSNIPPVLNPQPVMPAFQMTTSYSTNSHNSKTSSILANTISTGLTASPPPVPPPMITQYQNGITTTLIQQQHQQNSYFSPSKNSTNLFASKFSITNNNSNNQNQKISPPSSTLTGSTVSNTGRFYRDMDACNSLRSSQRNFINTNGNHHIPVHVENFDL</sequence>
<proteinExistence type="predicted"/>
<dbReference type="CDD" id="cd00108">
    <property type="entry name" value="KR"/>
    <property type="match status" value="1"/>
</dbReference>
<dbReference type="PROSITE" id="PS50011">
    <property type="entry name" value="PROTEIN_KINASE_DOM"/>
    <property type="match status" value="1"/>
</dbReference>
<dbReference type="PROSITE" id="PS50070">
    <property type="entry name" value="KRINGLE_2"/>
    <property type="match status" value="1"/>
</dbReference>
<evidence type="ECO:0008006" key="29">
    <source>
        <dbReference type="Google" id="ProtNLM"/>
    </source>
</evidence>
<dbReference type="InterPro" id="IPR013806">
    <property type="entry name" value="Kringle-like"/>
</dbReference>
<dbReference type="GO" id="GO:0046872">
    <property type="term" value="F:metal ion binding"/>
    <property type="evidence" value="ECO:0007669"/>
    <property type="project" value="UniProtKB-KW"/>
</dbReference>
<keyword evidence="9 18" id="KW-0067">ATP-binding</keyword>
<keyword evidence="11" id="KW-0472">Membrane</keyword>
<evidence type="ECO:0000313" key="27">
    <source>
        <dbReference type="EMBL" id="CAF0723445.1"/>
    </source>
</evidence>
<feature type="region of interest" description="Disordered" evidence="21">
    <location>
        <begin position="482"/>
        <end position="501"/>
    </location>
</feature>
<dbReference type="GO" id="GO:0043235">
    <property type="term" value="C:receptor complex"/>
    <property type="evidence" value="ECO:0007669"/>
    <property type="project" value="TreeGrafter"/>
</dbReference>
<dbReference type="GO" id="GO:0050793">
    <property type="term" value="P:regulation of developmental process"/>
    <property type="evidence" value="ECO:0007669"/>
    <property type="project" value="UniProtKB-ARBA"/>
</dbReference>
<keyword evidence="22" id="KW-0732">Signal</keyword>
<evidence type="ECO:0000256" key="3">
    <source>
        <dbReference type="ARBA" id="ARBA00022553"/>
    </source>
</evidence>
<evidence type="ECO:0000259" key="25">
    <source>
        <dbReference type="PROSITE" id="PS50070"/>
    </source>
</evidence>
<feature type="chain" id="PRO_5032783986" description="Receptor protein-tyrosine kinase" evidence="22">
    <location>
        <begin position="20"/>
        <end position="1104"/>
    </location>
</feature>
<evidence type="ECO:0000259" key="24">
    <source>
        <dbReference type="PROSITE" id="PS50038"/>
    </source>
</evidence>
<evidence type="ECO:0000256" key="13">
    <source>
        <dbReference type="ARBA" id="ARBA00023157"/>
    </source>
</evidence>
<feature type="domain" description="Protein kinase" evidence="23">
    <location>
        <begin position="584"/>
        <end position="937"/>
    </location>
</feature>
<dbReference type="PRINTS" id="PR00018">
    <property type="entry name" value="KRINGLE"/>
</dbReference>
<dbReference type="Proteomes" id="UP000663879">
    <property type="component" value="Unassembled WGS sequence"/>
</dbReference>
<dbReference type="PROSITE" id="PS50038">
    <property type="entry name" value="FZ"/>
    <property type="match status" value="1"/>
</dbReference>
<evidence type="ECO:0000256" key="16">
    <source>
        <dbReference type="ARBA" id="ARBA00023319"/>
    </source>
</evidence>
<keyword evidence="15" id="KW-0325">Glycoprotein</keyword>
<keyword evidence="5" id="KW-0808">Transferase</keyword>
<evidence type="ECO:0000256" key="2">
    <source>
        <dbReference type="ARBA" id="ARBA00004479"/>
    </source>
</evidence>
<dbReference type="OrthoDB" id="2431000at2759"/>
<dbReference type="CDD" id="cd07459">
    <property type="entry name" value="CRD_TK_ROR_like"/>
    <property type="match status" value="1"/>
</dbReference>
<evidence type="ECO:0000259" key="26">
    <source>
        <dbReference type="PROSITE" id="PS50835"/>
    </source>
</evidence>
<dbReference type="GO" id="GO:0004714">
    <property type="term" value="F:transmembrane receptor protein tyrosine kinase activity"/>
    <property type="evidence" value="ECO:0007669"/>
    <property type="project" value="TreeGrafter"/>
</dbReference>
<dbReference type="InterPro" id="IPR020067">
    <property type="entry name" value="Frizzled_dom"/>
</dbReference>
<feature type="domain" description="Kringle" evidence="25">
    <location>
        <begin position="356"/>
        <end position="431"/>
    </location>
</feature>
<keyword evidence="10" id="KW-1133">Transmembrane helix</keyword>
<dbReference type="SUPFAM" id="SSF63501">
    <property type="entry name" value="Frizzled cysteine-rich domain"/>
    <property type="match status" value="1"/>
</dbReference>
<dbReference type="SMART" id="SM00130">
    <property type="entry name" value="KR"/>
    <property type="match status" value="1"/>
</dbReference>
<dbReference type="GO" id="GO:0048468">
    <property type="term" value="P:cell development"/>
    <property type="evidence" value="ECO:0007669"/>
    <property type="project" value="UniProtKB-ARBA"/>
</dbReference>
<feature type="active site" description="Proton acceptor" evidence="17">
    <location>
        <position position="797"/>
    </location>
</feature>
<evidence type="ECO:0000256" key="17">
    <source>
        <dbReference type="PIRSR" id="PIRSR000615-1"/>
    </source>
</evidence>
<feature type="region of interest" description="Disordered" evidence="21">
    <location>
        <begin position="1040"/>
        <end position="1061"/>
    </location>
</feature>
<evidence type="ECO:0000256" key="14">
    <source>
        <dbReference type="ARBA" id="ARBA00023170"/>
    </source>
</evidence>
<dbReference type="InterPro" id="IPR041775">
    <property type="entry name" value="Ror-like_CRD"/>
</dbReference>
<comment type="caution">
    <text evidence="27">The sequence shown here is derived from an EMBL/GenBank/DDBJ whole genome shotgun (WGS) entry which is preliminary data.</text>
</comment>
<dbReference type="PROSITE" id="PS00021">
    <property type="entry name" value="KRINGLE_1"/>
    <property type="match status" value="1"/>
</dbReference>
<dbReference type="SMART" id="SM00409">
    <property type="entry name" value="IG"/>
    <property type="match status" value="1"/>
</dbReference>
<dbReference type="Gene3D" id="1.10.510.10">
    <property type="entry name" value="Transferase(Phosphotransferase) domain 1"/>
    <property type="match status" value="1"/>
</dbReference>
<evidence type="ECO:0000256" key="15">
    <source>
        <dbReference type="ARBA" id="ARBA00023180"/>
    </source>
</evidence>
<evidence type="ECO:0000259" key="23">
    <source>
        <dbReference type="PROSITE" id="PS50011"/>
    </source>
</evidence>
<dbReference type="Gene3D" id="2.60.40.10">
    <property type="entry name" value="Immunoglobulins"/>
    <property type="match status" value="1"/>
</dbReference>
<dbReference type="InterPro" id="IPR011009">
    <property type="entry name" value="Kinase-like_dom_sf"/>
</dbReference>
<keyword evidence="19" id="KW-0460">Magnesium</keyword>
<dbReference type="EMBL" id="CAJNOC010000179">
    <property type="protein sequence ID" value="CAF0723445.1"/>
    <property type="molecule type" value="Genomic_DNA"/>
</dbReference>
<name>A0A813MPM4_9BILA</name>
<dbReference type="InterPro" id="IPR038178">
    <property type="entry name" value="Kringle_sf"/>
</dbReference>
<gene>
    <name evidence="27" type="ORF">OXX778_LOCUS2332</name>
</gene>
<keyword evidence="3" id="KW-0597">Phosphoprotein</keyword>
<dbReference type="InterPro" id="IPR018056">
    <property type="entry name" value="Kringle_CS"/>
</dbReference>
<feature type="disulfide bond" evidence="20">
    <location>
        <begin position="403"/>
        <end position="426"/>
    </location>
</feature>
<evidence type="ECO:0000256" key="8">
    <source>
        <dbReference type="ARBA" id="ARBA00022777"/>
    </source>
</evidence>
<evidence type="ECO:0000256" key="18">
    <source>
        <dbReference type="PIRSR" id="PIRSR000615-2"/>
    </source>
</evidence>
<keyword evidence="8" id="KW-0418">Kinase</keyword>
<dbReference type="InterPro" id="IPR013783">
    <property type="entry name" value="Ig-like_fold"/>
</dbReference>
<dbReference type="Gene3D" id="1.10.2000.10">
    <property type="entry name" value="Frizzled cysteine-rich domain"/>
    <property type="match status" value="1"/>
</dbReference>
<evidence type="ECO:0000256" key="20">
    <source>
        <dbReference type="PROSITE-ProRule" id="PRU00121"/>
    </source>
</evidence>
<dbReference type="GO" id="GO:0005886">
    <property type="term" value="C:plasma membrane"/>
    <property type="evidence" value="ECO:0007669"/>
    <property type="project" value="TreeGrafter"/>
</dbReference>
<feature type="domain" description="Ig-like" evidence="26">
    <location>
        <begin position="32"/>
        <end position="137"/>
    </location>
</feature>
<keyword evidence="14" id="KW-0675">Receptor</keyword>
<keyword evidence="16" id="KW-0393">Immunoglobulin domain</keyword>
<evidence type="ECO:0000256" key="6">
    <source>
        <dbReference type="ARBA" id="ARBA00022692"/>
    </source>
</evidence>
<dbReference type="Pfam" id="PF00051">
    <property type="entry name" value="Kringle"/>
    <property type="match status" value="1"/>
</dbReference>
<evidence type="ECO:0000256" key="9">
    <source>
        <dbReference type="ARBA" id="ARBA00022840"/>
    </source>
</evidence>
<dbReference type="InterPro" id="IPR007110">
    <property type="entry name" value="Ig-like_dom"/>
</dbReference>
<protein>
    <recommendedName>
        <fullName evidence="29">Receptor protein-tyrosine kinase</fullName>
    </recommendedName>
</protein>
<dbReference type="InterPro" id="IPR036790">
    <property type="entry name" value="Frizzled_dom_sf"/>
</dbReference>
<feature type="binding site" evidence="18">
    <location>
        <position position="801"/>
    </location>
    <ligand>
        <name>ATP</name>
        <dbReference type="ChEBI" id="CHEBI:30616"/>
    </ligand>
</feature>
<dbReference type="GO" id="GO:0030182">
    <property type="term" value="P:neuron differentiation"/>
    <property type="evidence" value="ECO:0007669"/>
    <property type="project" value="UniProtKB-ARBA"/>
</dbReference>
<feature type="compositionally biased region" description="Polar residues" evidence="21">
    <location>
        <begin position="484"/>
        <end position="501"/>
    </location>
</feature>
<evidence type="ECO:0000256" key="10">
    <source>
        <dbReference type="ARBA" id="ARBA00022989"/>
    </source>
</evidence>
<evidence type="ECO:0000256" key="7">
    <source>
        <dbReference type="ARBA" id="ARBA00022741"/>
    </source>
</evidence>
<dbReference type="InterPro" id="IPR036179">
    <property type="entry name" value="Ig-like_dom_sf"/>
</dbReference>
<keyword evidence="12" id="KW-0829">Tyrosine-protein kinase</keyword>
<evidence type="ECO:0000256" key="1">
    <source>
        <dbReference type="ARBA" id="ARBA00004308"/>
    </source>
</evidence>
<evidence type="ECO:0000256" key="11">
    <source>
        <dbReference type="ARBA" id="ARBA00023136"/>
    </source>
</evidence>
<comment type="caution">
    <text evidence="20">Lacks conserved residue(s) required for the propagation of feature annotation.</text>
</comment>
<dbReference type="InterPro" id="IPR050122">
    <property type="entry name" value="RTK"/>
</dbReference>
<dbReference type="InterPro" id="IPR000001">
    <property type="entry name" value="Kringle"/>
</dbReference>
<organism evidence="27 28">
    <name type="scientific">Brachionus calyciflorus</name>
    <dbReference type="NCBI Taxonomy" id="104777"/>
    <lineage>
        <taxon>Eukaryota</taxon>
        <taxon>Metazoa</taxon>
        <taxon>Spiralia</taxon>
        <taxon>Gnathifera</taxon>
        <taxon>Rotifera</taxon>
        <taxon>Eurotatoria</taxon>
        <taxon>Monogononta</taxon>
        <taxon>Pseudotrocha</taxon>
        <taxon>Ploima</taxon>
        <taxon>Brachionidae</taxon>
        <taxon>Brachionus</taxon>
    </lineage>
</organism>
<dbReference type="InterPro" id="IPR001245">
    <property type="entry name" value="Ser-Thr/Tyr_kinase_cat_dom"/>
</dbReference>
<dbReference type="InterPro" id="IPR000719">
    <property type="entry name" value="Prot_kinase_dom"/>
</dbReference>
<dbReference type="SUPFAM" id="SSF48726">
    <property type="entry name" value="Immunoglobulin"/>
    <property type="match status" value="1"/>
</dbReference>
<dbReference type="Pfam" id="PF07714">
    <property type="entry name" value="PK_Tyr_Ser-Thr"/>
    <property type="match status" value="1"/>
</dbReference>
<feature type="signal peptide" evidence="22">
    <location>
        <begin position="1"/>
        <end position="19"/>
    </location>
</feature>
<keyword evidence="6" id="KW-0812">Transmembrane</keyword>
<dbReference type="Gene3D" id="2.40.20.10">
    <property type="entry name" value="Plasminogen Kringle 4"/>
    <property type="match status" value="1"/>
</dbReference>
<keyword evidence="19" id="KW-0479">Metal-binding</keyword>